<evidence type="ECO:0000313" key="3">
    <source>
        <dbReference type="Proteomes" id="UP000235786"/>
    </source>
</evidence>
<reference evidence="2 3" key="1">
    <citation type="submission" date="2016-04" db="EMBL/GenBank/DDBJ databases">
        <title>A degradative enzymes factory behind the ericoid mycorrhizal symbiosis.</title>
        <authorList>
            <consortium name="DOE Joint Genome Institute"/>
            <person name="Martino E."/>
            <person name="Morin E."/>
            <person name="Grelet G."/>
            <person name="Kuo A."/>
            <person name="Kohler A."/>
            <person name="Daghino S."/>
            <person name="Barry K."/>
            <person name="Choi C."/>
            <person name="Cichocki N."/>
            <person name="Clum A."/>
            <person name="Copeland A."/>
            <person name="Hainaut M."/>
            <person name="Haridas S."/>
            <person name="Labutti K."/>
            <person name="Lindquist E."/>
            <person name="Lipzen A."/>
            <person name="Khouja H.-R."/>
            <person name="Murat C."/>
            <person name="Ohm R."/>
            <person name="Olson A."/>
            <person name="Spatafora J."/>
            <person name="Veneault-Fourrey C."/>
            <person name="Henrissat B."/>
            <person name="Grigoriev I."/>
            <person name="Martin F."/>
            <person name="Perotto S."/>
        </authorList>
    </citation>
    <scope>NUCLEOTIDE SEQUENCE [LARGE SCALE GENOMIC DNA]</scope>
    <source>
        <strain evidence="2 3">F</strain>
    </source>
</reference>
<accession>A0A2J6SCI7</accession>
<protein>
    <submittedName>
        <fullName evidence="2">Uncharacterized protein</fullName>
    </submittedName>
</protein>
<dbReference type="Proteomes" id="UP000235786">
    <property type="component" value="Unassembled WGS sequence"/>
</dbReference>
<keyword evidence="3" id="KW-1185">Reference proteome</keyword>
<proteinExistence type="predicted"/>
<organism evidence="2 3">
    <name type="scientific">Hyaloscypha variabilis (strain UAMH 11265 / GT02V1 / F)</name>
    <name type="common">Meliniomyces variabilis</name>
    <dbReference type="NCBI Taxonomy" id="1149755"/>
    <lineage>
        <taxon>Eukaryota</taxon>
        <taxon>Fungi</taxon>
        <taxon>Dikarya</taxon>
        <taxon>Ascomycota</taxon>
        <taxon>Pezizomycotina</taxon>
        <taxon>Leotiomycetes</taxon>
        <taxon>Helotiales</taxon>
        <taxon>Hyaloscyphaceae</taxon>
        <taxon>Hyaloscypha</taxon>
        <taxon>Hyaloscypha variabilis</taxon>
    </lineage>
</organism>
<keyword evidence="1" id="KW-0175">Coiled coil</keyword>
<gene>
    <name evidence="2" type="ORF">L207DRAFT_575122</name>
</gene>
<feature type="coiled-coil region" evidence="1">
    <location>
        <begin position="17"/>
        <end position="44"/>
    </location>
</feature>
<name>A0A2J6SCI7_HYAVF</name>
<evidence type="ECO:0000313" key="2">
    <source>
        <dbReference type="EMBL" id="PMD48452.1"/>
    </source>
</evidence>
<dbReference type="EMBL" id="KZ613937">
    <property type="protein sequence ID" value="PMD48452.1"/>
    <property type="molecule type" value="Genomic_DNA"/>
</dbReference>
<dbReference type="AlphaFoldDB" id="A0A2J6SCI7"/>
<evidence type="ECO:0000256" key="1">
    <source>
        <dbReference type="SAM" id="Coils"/>
    </source>
</evidence>
<sequence length="242" mass="28216">MSPPWYEVLLIGQRQVNTELTALCEQQQKLIESLERRLSRTSDIGDYLSTSSSAADDEPRITVGPASFPIQWTGSPSDCIPVSVNGERLKATILTRDMTEQWNKILDIQPRTEAYEAVVKRTMENINRCHDYIEEGDFEAARRGGENHNKQSYEDEIKDLDTRLGQVRLKLEECYDNMKVPREKLYCEMHRILRSQGTLTHHKDGWRQKLFDTELWSVTAERVAYEEREDFNPFDYSIPRPL</sequence>